<dbReference type="Proteomes" id="UP000791440">
    <property type="component" value="Unassembled WGS sequence"/>
</dbReference>
<reference evidence="4" key="1">
    <citation type="journal article" date="2016" name="Insect Biochem. Mol. Biol.">
        <title>Multifaceted biological insights from a draft genome sequence of the tobacco hornworm moth, Manduca sexta.</title>
        <authorList>
            <person name="Kanost M.R."/>
            <person name="Arrese E.L."/>
            <person name="Cao X."/>
            <person name="Chen Y.R."/>
            <person name="Chellapilla S."/>
            <person name="Goldsmith M.R."/>
            <person name="Grosse-Wilde E."/>
            <person name="Heckel D.G."/>
            <person name="Herndon N."/>
            <person name="Jiang H."/>
            <person name="Papanicolaou A."/>
            <person name="Qu J."/>
            <person name="Soulages J.L."/>
            <person name="Vogel H."/>
            <person name="Walters J."/>
            <person name="Waterhouse R.M."/>
            <person name="Ahn S.J."/>
            <person name="Almeida F.C."/>
            <person name="An C."/>
            <person name="Aqrawi P."/>
            <person name="Bretschneider A."/>
            <person name="Bryant W.B."/>
            <person name="Bucks S."/>
            <person name="Chao H."/>
            <person name="Chevignon G."/>
            <person name="Christen J.M."/>
            <person name="Clarke D.F."/>
            <person name="Dittmer N.T."/>
            <person name="Ferguson L.C.F."/>
            <person name="Garavelou S."/>
            <person name="Gordon K.H.J."/>
            <person name="Gunaratna R.T."/>
            <person name="Han Y."/>
            <person name="Hauser F."/>
            <person name="He Y."/>
            <person name="Heidel-Fischer H."/>
            <person name="Hirsh A."/>
            <person name="Hu Y."/>
            <person name="Jiang H."/>
            <person name="Kalra D."/>
            <person name="Klinner C."/>
            <person name="Konig C."/>
            <person name="Kovar C."/>
            <person name="Kroll A.R."/>
            <person name="Kuwar S.S."/>
            <person name="Lee S.L."/>
            <person name="Lehman R."/>
            <person name="Li K."/>
            <person name="Li Z."/>
            <person name="Liang H."/>
            <person name="Lovelace S."/>
            <person name="Lu Z."/>
            <person name="Mansfield J.H."/>
            <person name="McCulloch K.J."/>
            <person name="Mathew T."/>
            <person name="Morton B."/>
            <person name="Muzny D.M."/>
            <person name="Neunemann D."/>
            <person name="Ongeri F."/>
            <person name="Pauchet Y."/>
            <person name="Pu L.L."/>
            <person name="Pyrousis I."/>
            <person name="Rao X.J."/>
            <person name="Redding A."/>
            <person name="Roesel C."/>
            <person name="Sanchez-Gracia A."/>
            <person name="Schaack S."/>
            <person name="Shukla A."/>
            <person name="Tetreau G."/>
            <person name="Wang Y."/>
            <person name="Xiong G.H."/>
            <person name="Traut W."/>
            <person name="Walsh T.K."/>
            <person name="Worley K.C."/>
            <person name="Wu D."/>
            <person name="Wu W."/>
            <person name="Wu Y.Q."/>
            <person name="Zhang X."/>
            <person name="Zou Z."/>
            <person name="Zucker H."/>
            <person name="Briscoe A.D."/>
            <person name="Burmester T."/>
            <person name="Clem R.J."/>
            <person name="Feyereisen R."/>
            <person name="Grimmelikhuijzen C.J.P."/>
            <person name="Hamodrakas S.J."/>
            <person name="Hansson B.S."/>
            <person name="Huguet E."/>
            <person name="Jermiin L.S."/>
            <person name="Lan Q."/>
            <person name="Lehman H.K."/>
            <person name="Lorenzen M."/>
            <person name="Merzendorfer H."/>
            <person name="Michalopoulos I."/>
            <person name="Morton D.B."/>
            <person name="Muthukrishnan S."/>
            <person name="Oakeshott J.G."/>
            <person name="Palmer W."/>
            <person name="Park Y."/>
            <person name="Passarelli A.L."/>
            <person name="Rozas J."/>
            <person name="Schwartz L.M."/>
            <person name="Smith W."/>
            <person name="Southgate A."/>
            <person name="Vilcinskas A."/>
            <person name="Vogt R."/>
            <person name="Wang P."/>
            <person name="Werren J."/>
            <person name="Yu X.Q."/>
            <person name="Zhou J.J."/>
            <person name="Brown S.J."/>
            <person name="Scherer S.E."/>
            <person name="Richards S."/>
            <person name="Blissard G.W."/>
        </authorList>
    </citation>
    <scope>NUCLEOTIDE SEQUENCE</scope>
</reference>
<sequence length="1274" mass="146884">MADIKSLLKEARKHIDDRNFKEAQECCKNILRKDKQNYFGLVLLGKSLQDSDQAPLAYRKAIESKPEQSLAWQGLANYYEAKEDDDAKVKLFSIYQELLKLQIEEEKTLEILSRLCSLGCAMKNSESVNILTEYLMRNDLPSNISKVAEEQFIKILRADVPCEEKDINNILKILDRLCTNDLNEELQLIYCKVLIQKNDFYSAVEEIMNLAFFSQNVIIREWLCKQLCIKYTENMSLEGFEIEKYINSITENVVNSKYPNLLKSMIAYESGQYLDAYKQCVPLINYQDPDAVEAIFILRCTMMLKKWPITQKLAMNFLSKMKDNHLSCELNKFLFYALAKQQKWKDAVTISKSIPPDMLSLSDQALLAECCIELDSTSEKIFEHLKSTEYHNHLQAKLLMKQQRYADVINILQNCADDALSAFYLGKAFWQLQQYDQCLLNLLKSAKLNPEHPDTFLYLGHIYYYLKEDLDKAKKCYEKAYNLNNLDYEIAKSLSEIYIKLKLNDANFELLCNLAKDMSKNENWVYFRLGLHYLNQREWENAIINFRNVIKTNSNETTAFECLADAYYGRGSFTSALRAYNRVMSIDPKKTAHCLTRIGYIYSLLTQYEESIETFEKVLELEPHSFLALKGIAETWMRIAKKKLAAKMYGNARDCAQNGINYIIRALTKQNQFSCFWKLLGDLLIFITQLPNKYAFVYMPQLRRGTNSEVIKMEKLDIFPEAIVCFSYITKQKQQIASYDLASTYLAYYNETQKEVNCHIAFNITITCIKEKPLLWHNWNLLGKICLVIKKYDLAQHCFIKALLTTRKWSVAKIWCNLGTLYLKVKLYKLANYCFSRGQSTMPSYPQSWIGQGLIAEAIREEEAMDLFRHASRLGYHPESALGYGDWVCRTLKNNKYNEDSELNYVIEGLHAIPYATDLLEWFCNFDPENACAYTILGILQERGGLINAALKSYGKALQYADESKKNIALLNVGRILNRTEHYDSAIKVYKSITEASLNSTTGLAHALLKKGLYEEAYAAYDTALHWLSDDDDEKSDLLVAMAGTVYKFKGVNEAKTLLFHSIQISQKKPSARSLFAICCLGLLHADKSLSKLALSELRKYDKEINYAFDIGFLKSFLLVSEGYVDHAYKILSDSLHDHPNTPLLWYCMAQYCLMDNNLRANVASRCAQKALCSAQMTKKSDNCNFAKIMATASIAEHIAGNNINSLLLAKDGLHMYPTQVEIWAALLRSLLSHKMCLERKPWILGMIEHIRKHLNASRRLVKWITIIEKKLSR</sequence>
<keyword evidence="5" id="KW-1185">Reference proteome</keyword>
<accession>A0A921YNR4</accession>
<dbReference type="InterPro" id="IPR039226">
    <property type="entry name" value="Ski3/TTC37"/>
</dbReference>
<evidence type="ECO:0000313" key="5">
    <source>
        <dbReference type="Proteomes" id="UP000791440"/>
    </source>
</evidence>
<evidence type="ECO:0000256" key="2">
    <source>
        <dbReference type="ARBA" id="ARBA00022803"/>
    </source>
</evidence>
<dbReference type="Pfam" id="PF13181">
    <property type="entry name" value="TPR_8"/>
    <property type="match status" value="2"/>
</dbReference>
<dbReference type="PROSITE" id="PS50293">
    <property type="entry name" value="TPR_REGION"/>
    <property type="match status" value="1"/>
</dbReference>
<keyword evidence="1" id="KW-0677">Repeat</keyword>
<dbReference type="InterPro" id="IPR011990">
    <property type="entry name" value="TPR-like_helical_dom_sf"/>
</dbReference>
<evidence type="ECO:0008006" key="6">
    <source>
        <dbReference type="Google" id="ProtNLM"/>
    </source>
</evidence>
<reference evidence="4" key="2">
    <citation type="submission" date="2020-12" db="EMBL/GenBank/DDBJ databases">
        <authorList>
            <person name="Kanost M."/>
        </authorList>
    </citation>
    <scope>NUCLEOTIDE SEQUENCE</scope>
</reference>
<dbReference type="GO" id="GO:0006396">
    <property type="term" value="P:RNA processing"/>
    <property type="evidence" value="ECO:0007669"/>
    <property type="project" value="InterPro"/>
</dbReference>
<keyword evidence="2 3" id="KW-0802">TPR repeat</keyword>
<organism evidence="4 5">
    <name type="scientific">Manduca sexta</name>
    <name type="common">Tobacco hawkmoth</name>
    <name type="synonym">Tobacco hornworm</name>
    <dbReference type="NCBI Taxonomy" id="7130"/>
    <lineage>
        <taxon>Eukaryota</taxon>
        <taxon>Metazoa</taxon>
        <taxon>Ecdysozoa</taxon>
        <taxon>Arthropoda</taxon>
        <taxon>Hexapoda</taxon>
        <taxon>Insecta</taxon>
        <taxon>Pterygota</taxon>
        <taxon>Neoptera</taxon>
        <taxon>Endopterygota</taxon>
        <taxon>Lepidoptera</taxon>
        <taxon>Glossata</taxon>
        <taxon>Ditrysia</taxon>
        <taxon>Bombycoidea</taxon>
        <taxon>Sphingidae</taxon>
        <taxon>Sphinginae</taxon>
        <taxon>Sphingini</taxon>
        <taxon>Manduca</taxon>
    </lineage>
</organism>
<dbReference type="SMART" id="SM00386">
    <property type="entry name" value="HAT"/>
    <property type="match status" value="3"/>
</dbReference>
<feature type="repeat" description="TPR" evidence="3">
    <location>
        <begin position="592"/>
        <end position="625"/>
    </location>
</feature>
<dbReference type="SMART" id="SM00028">
    <property type="entry name" value="TPR"/>
    <property type="match status" value="11"/>
</dbReference>
<protein>
    <recommendedName>
        <fullName evidence="6">Tetratricopeptide repeat protein 37</fullName>
    </recommendedName>
</protein>
<dbReference type="SUPFAM" id="SSF48452">
    <property type="entry name" value="TPR-like"/>
    <property type="match status" value="3"/>
</dbReference>
<evidence type="ECO:0000313" key="4">
    <source>
        <dbReference type="EMBL" id="KAG6442644.1"/>
    </source>
</evidence>
<dbReference type="PANTHER" id="PTHR15704">
    <property type="entry name" value="SUPERKILLER 3 PROTEIN-RELATED"/>
    <property type="match status" value="1"/>
</dbReference>
<dbReference type="InterPro" id="IPR019734">
    <property type="entry name" value="TPR_rpt"/>
</dbReference>
<evidence type="ECO:0000256" key="1">
    <source>
        <dbReference type="ARBA" id="ARBA00022737"/>
    </source>
</evidence>
<gene>
    <name evidence="4" type="ORF">O3G_MSEX002441</name>
</gene>
<dbReference type="InterPro" id="IPR003107">
    <property type="entry name" value="HAT"/>
</dbReference>
<dbReference type="Pfam" id="PF13432">
    <property type="entry name" value="TPR_16"/>
    <property type="match status" value="1"/>
</dbReference>
<dbReference type="EMBL" id="JH668295">
    <property type="protein sequence ID" value="KAG6442644.1"/>
    <property type="molecule type" value="Genomic_DNA"/>
</dbReference>
<feature type="repeat" description="TPR" evidence="3">
    <location>
        <begin position="557"/>
        <end position="590"/>
    </location>
</feature>
<dbReference type="PROSITE" id="PS50005">
    <property type="entry name" value="TPR"/>
    <property type="match status" value="3"/>
</dbReference>
<dbReference type="Gene3D" id="1.25.40.10">
    <property type="entry name" value="Tetratricopeptide repeat domain"/>
    <property type="match status" value="6"/>
</dbReference>
<dbReference type="GO" id="GO:0006401">
    <property type="term" value="P:RNA catabolic process"/>
    <property type="evidence" value="ECO:0007669"/>
    <property type="project" value="InterPro"/>
</dbReference>
<evidence type="ECO:0000256" key="3">
    <source>
        <dbReference type="PROSITE-ProRule" id="PRU00339"/>
    </source>
</evidence>
<dbReference type="PANTHER" id="PTHR15704:SF7">
    <property type="entry name" value="SUPERKILLER COMPLEX PROTEIN 3"/>
    <property type="match status" value="1"/>
</dbReference>
<proteinExistence type="predicted"/>
<dbReference type="AlphaFoldDB" id="A0A921YNR4"/>
<name>A0A921YNR4_MANSE</name>
<comment type="caution">
    <text evidence="4">The sequence shown here is derived from an EMBL/GenBank/DDBJ whole genome shotgun (WGS) entry which is preliminary data.</text>
</comment>
<dbReference type="GO" id="GO:0055087">
    <property type="term" value="C:Ski complex"/>
    <property type="evidence" value="ECO:0007669"/>
    <property type="project" value="InterPro"/>
</dbReference>
<feature type="repeat" description="TPR" evidence="3">
    <location>
        <begin position="523"/>
        <end position="556"/>
    </location>
</feature>
<dbReference type="EMBL" id="JH668295">
    <property type="protein sequence ID" value="KAG6442645.1"/>
    <property type="molecule type" value="Genomic_DNA"/>
</dbReference>